<dbReference type="EMBL" id="CM008046">
    <property type="protein sequence ID" value="PAN06383.1"/>
    <property type="molecule type" value="Genomic_DNA"/>
</dbReference>
<organism evidence="2">
    <name type="scientific">Panicum hallii</name>
    <dbReference type="NCBI Taxonomy" id="206008"/>
    <lineage>
        <taxon>Eukaryota</taxon>
        <taxon>Viridiplantae</taxon>
        <taxon>Streptophyta</taxon>
        <taxon>Embryophyta</taxon>
        <taxon>Tracheophyta</taxon>
        <taxon>Spermatophyta</taxon>
        <taxon>Magnoliopsida</taxon>
        <taxon>Liliopsida</taxon>
        <taxon>Poales</taxon>
        <taxon>Poaceae</taxon>
        <taxon>PACMAD clade</taxon>
        <taxon>Panicoideae</taxon>
        <taxon>Panicodae</taxon>
        <taxon>Paniceae</taxon>
        <taxon>Panicinae</taxon>
        <taxon>Panicum</taxon>
        <taxon>Panicum sect. Panicum</taxon>
    </lineage>
</organism>
<reference evidence="2" key="1">
    <citation type="submission" date="2018-04" db="EMBL/GenBank/DDBJ databases">
        <title>WGS assembly of Panicum hallii.</title>
        <authorList>
            <person name="Lovell J."/>
            <person name="Jenkins J."/>
            <person name="Lowry D."/>
            <person name="Mamidi S."/>
            <person name="Sreedasyam A."/>
            <person name="Weng X."/>
            <person name="Barry K."/>
            <person name="Bonette J."/>
            <person name="Campitelli B."/>
            <person name="Daum C."/>
            <person name="Gordon S."/>
            <person name="Gould B."/>
            <person name="Lipzen A."/>
            <person name="Macqueen A."/>
            <person name="Palacio-Mejia J."/>
            <person name="Plott C."/>
            <person name="Shakirov E."/>
            <person name="Shu S."/>
            <person name="Yoshinaga Y."/>
            <person name="Zane M."/>
            <person name="Rokhsar D."/>
            <person name="Grimwood J."/>
            <person name="Schmutz J."/>
            <person name="Juenger T."/>
        </authorList>
    </citation>
    <scope>NUCLEOTIDE SEQUENCE [LARGE SCALE GENOMIC DNA]</scope>
    <source>
        <strain evidence="2">FIL2</strain>
    </source>
</reference>
<dbReference type="EMBL" id="CM008046">
    <property type="protein sequence ID" value="PAN06384.1"/>
    <property type="molecule type" value="Genomic_DNA"/>
</dbReference>
<dbReference type="Gramene" id="PAN06383">
    <property type="protein sequence ID" value="PAN06383"/>
    <property type="gene ID" value="PAHAL_1G260400"/>
</dbReference>
<evidence type="ECO:0000256" key="1">
    <source>
        <dbReference type="SAM" id="MobiDB-lite"/>
    </source>
</evidence>
<feature type="region of interest" description="Disordered" evidence="1">
    <location>
        <begin position="69"/>
        <end position="129"/>
    </location>
</feature>
<evidence type="ECO:0000313" key="2">
    <source>
        <dbReference type="EMBL" id="PAN06383.1"/>
    </source>
</evidence>
<feature type="region of interest" description="Disordered" evidence="1">
    <location>
        <begin position="23"/>
        <end position="49"/>
    </location>
</feature>
<gene>
    <name evidence="2" type="ORF">PAHAL_1G260400</name>
</gene>
<sequence>MGRAWPLNARGWAEMRSSCWSSTAPCLGGSGGDRRNVEEPKAYERDTSLEEERRNFILEDEEIRELNFGTTCPPVLRPHPLPHPGAPLRGRHQSRRRHLPPASRSAPKFGGNMEGPSATAAEHRNGLKS</sequence>
<proteinExistence type="predicted"/>
<dbReference type="AlphaFoldDB" id="A0A2S3GPP0"/>
<protein>
    <submittedName>
        <fullName evidence="2">Uncharacterized protein</fullName>
    </submittedName>
</protein>
<dbReference type="Gramene" id="PAN06384">
    <property type="protein sequence ID" value="PAN06384"/>
    <property type="gene ID" value="PAHAL_1G260400"/>
</dbReference>
<feature type="compositionally biased region" description="Basic residues" evidence="1">
    <location>
        <begin position="89"/>
        <end position="99"/>
    </location>
</feature>
<feature type="compositionally biased region" description="Pro residues" evidence="1">
    <location>
        <begin position="75"/>
        <end position="85"/>
    </location>
</feature>
<accession>A0A2S3GPP0</accession>
<dbReference type="Proteomes" id="UP000243499">
    <property type="component" value="Chromosome 1"/>
</dbReference>
<feature type="compositionally biased region" description="Basic and acidic residues" evidence="1">
    <location>
        <begin position="32"/>
        <end position="49"/>
    </location>
</feature>
<name>A0A2S3GPP0_9POAL</name>